<dbReference type="Gene3D" id="3.90.1150.200">
    <property type="match status" value="1"/>
</dbReference>
<evidence type="ECO:0000313" key="3">
    <source>
        <dbReference type="EMBL" id="MCS5716801.1"/>
    </source>
</evidence>
<dbReference type="InterPro" id="IPR014922">
    <property type="entry name" value="YdhG-like"/>
</dbReference>
<dbReference type="SUPFAM" id="SSF159888">
    <property type="entry name" value="YdhG-like"/>
    <property type="match status" value="1"/>
</dbReference>
<organism evidence="3 4">
    <name type="scientific">Herbiconiux aconitum</name>
    <dbReference type="NCBI Taxonomy" id="2970913"/>
    <lineage>
        <taxon>Bacteria</taxon>
        <taxon>Bacillati</taxon>
        <taxon>Actinomycetota</taxon>
        <taxon>Actinomycetes</taxon>
        <taxon>Micrococcales</taxon>
        <taxon>Microbacteriaceae</taxon>
        <taxon>Herbiconiux</taxon>
    </lineage>
</organism>
<accession>A0ABT2GKQ3</accession>
<dbReference type="Pfam" id="PF08818">
    <property type="entry name" value="DUF1801"/>
    <property type="match status" value="1"/>
</dbReference>
<protein>
    <submittedName>
        <fullName evidence="3">DUF1801 domain-containing protein</fullName>
    </submittedName>
</protein>
<proteinExistence type="predicted"/>
<dbReference type="EMBL" id="JANLCM010000001">
    <property type="protein sequence ID" value="MCS5716801.1"/>
    <property type="molecule type" value="Genomic_DNA"/>
</dbReference>
<sequence>MTPQPTPAPAPQPSPAPTPQSSPAPAPHPSSSTPPTAVPPEFADYVSALAPDRAALIGQVVALVESALPAGYERAIEYGMPAWVIPLADYPQTYNGHPLAVVALAAQKNYTSLYLNCVQLGEAGESSFRDAWAGTGKKLDMGKSCVRFRRYDDLAAEVIAEAIRAASPEVVIAAHERARKTPISG</sequence>
<gene>
    <name evidence="3" type="ORF">N1027_01475</name>
</gene>
<dbReference type="RefSeq" id="WP_259504335.1">
    <property type="nucleotide sequence ID" value="NZ_JANLCM010000001.1"/>
</dbReference>
<name>A0ABT2GKQ3_9MICO</name>
<comment type="caution">
    <text evidence="3">The sequence shown here is derived from an EMBL/GenBank/DDBJ whole genome shotgun (WGS) entry which is preliminary data.</text>
</comment>
<feature type="compositionally biased region" description="Pro residues" evidence="1">
    <location>
        <begin position="1"/>
        <end position="28"/>
    </location>
</feature>
<evidence type="ECO:0000256" key="1">
    <source>
        <dbReference type="SAM" id="MobiDB-lite"/>
    </source>
</evidence>
<feature type="region of interest" description="Disordered" evidence="1">
    <location>
        <begin position="1"/>
        <end position="39"/>
    </location>
</feature>
<feature type="domain" description="YdhG-like" evidence="2">
    <location>
        <begin position="56"/>
        <end position="166"/>
    </location>
</feature>
<reference evidence="3" key="1">
    <citation type="submission" date="2022-08" db="EMBL/GenBank/DDBJ databases">
        <authorList>
            <person name="Deng Y."/>
            <person name="Han X.-F."/>
            <person name="Zhang Y.-Q."/>
        </authorList>
    </citation>
    <scope>NUCLEOTIDE SEQUENCE</scope>
    <source>
        <strain evidence="3">CPCC 205763</strain>
    </source>
</reference>
<keyword evidence="4" id="KW-1185">Reference proteome</keyword>
<evidence type="ECO:0000259" key="2">
    <source>
        <dbReference type="Pfam" id="PF08818"/>
    </source>
</evidence>
<evidence type="ECO:0000313" key="4">
    <source>
        <dbReference type="Proteomes" id="UP001165584"/>
    </source>
</evidence>
<dbReference type="Proteomes" id="UP001165584">
    <property type="component" value="Unassembled WGS sequence"/>
</dbReference>